<dbReference type="OrthoDB" id="8277135at2"/>
<feature type="transmembrane region" description="Helical" evidence="4">
    <location>
        <begin position="43"/>
        <end position="65"/>
    </location>
</feature>
<evidence type="ECO:0000313" key="7">
    <source>
        <dbReference type="Proteomes" id="UP000199144"/>
    </source>
</evidence>
<sequence>MSDNRPIDRTFYAGVALYTASAFAFLSELVGEISGYYLFSASWMVHEIISLATFFGFTVGGFLIWRSYQFSQKSREEIERLLRSAQGEFFEMLNLQFGRWQLTEAERDVALLTVKGMTVNEIAELRNTSPGTIKAQNNSIYRKADVKSRTQLLGKLIDRLLIEHQL</sequence>
<dbReference type="Pfam" id="PF00196">
    <property type="entry name" value="GerE"/>
    <property type="match status" value="1"/>
</dbReference>
<dbReference type="AlphaFoldDB" id="A0A1I4PFP3"/>
<evidence type="ECO:0000256" key="2">
    <source>
        <dbReference type="ARBA" id="ARBA00023125"/>
    </source>
</evidence>
<dbReference type="PROSITE" id="PS50043">
    <property type="entry name" value="HTH_LUXR_2"/>
    <property type="match status" value="1"/>
</dbReference>
<evidence type="ECO:0000259" key="5">
    <source>
        <dbReference type="PROSITE" id="PS50043"/>
    </source>
</evidence>
<keyword evidence="4" id="KW-0812">Transmembrane</keyword>
<keyword evidence="4" id="KW-1133">Transmembrane helix</keyword>
<dbReference type="Proteomes" id="UP000199144">
    <property type="component" value="Unassembled WGS sequence"/>
</dbReference>
<dbReference type="InterPro" id="IPR016032">
    <property type="entry name" value="Sig_transdc_resp-reg_C-effctor"/>
</dbReference>
<gene>
    <name evidence="6" type="ORF">SAMN04488042_105212</name>
</gene>
<keyword evidence="3" id="KW-0804">Transcription</keyword>
<reference evidence="6 7" key="1">
    <citation type="submission" date="2016-10" db="EMBL/GenBank/DDBJ databases">
        <authorList>
            <person name="de Groot N.N."/>
        </authorList>
    </citation>
    <scope>NUCLEOTIDE SEQUENCE [LARGE SCALE GENOMIC DNA]</scope>
    <source>
        <strain evidence="6 7">DSM 15283</strain>
    </source>
</reference>
<dbReference type="SUPFAM" id="SSF46894">
    <property type="entry name" value="C-terminal effector domain of the bipartite response regulators"/>
    <property type="match status" value="1"/>
</dbReference>
<keyword evidence="4" id="KW-0472">Membrane</keyword>
<dbReference type="EMBL" id="FOTQ01000005">
    <property type="protein sequence ID" value="SFM26336.1"/>
    <property type="molecule type" value="Genomic_DNA"/>
</dbReference>
<dbReference type="InterPro" id="IPR000792">
    <property type="entry name" value="Tscrpt_reg_LuxR_C"/>
</dbReference>
<dbReference type="PRINTS" id="PR00038">
    <property type="entry name" value="HTHLUXR"/>
</dbReference>
<dbReference type="InterPro" id="IPR036388">
    <property type="entry name" value="WH-like_DNA-bd_sf"/>
</dbReference>
<feature type="domain" description="HTH luxR-type" evidence="5">
    <location>
        <begin position="95"/>
        <end position="160"/>
    </location>
</feature>
<organism evidence="6 7">
    <name type="scientific">Shimia aestuarii</name>
    <dbReference type="NCBI Taxonomy" id="254406"/>
    <lineage>
        <taxon>Bacteria</taxon>
        <taxon>Pseudomonadati</taxon>
        <taxon>Pseudomonadota</taxon>
        <taxon>Alphaproteobacteria</taxon>
        <taxon>Rhodobacterales</taxon>
        <taxon>Roseobacteraceae</taxon>
    </lineage>
</organism>
<dbReference type="Gene3D" id="1.10.10.10">
    <property type="entry name" value="Winged helix-like DNA-binding domain superfamily/Winged helix DNA-binding domain"/>
    <property type="match status" value="1"/>
</dbReference>
<dbReference type="GO" id="GO:0006355">
    <property type="term" value="P:regulation of DNA-templated transcription"/>
    <property type="evidence" value="ECO:0007669"/>
    <property type="project" value="InterPro"/>
</dbReference>
<evidence type="ECO:0000256" key="3">
    <source>
        <dbReference type="ARBA" id="ARBA00023163"/>
    </source>
</evidence>
<dbReference type="SMART" id="SM00421">
    <property type="entry name" value="HTH_LUXR"/>
    <property type="match status" value="1"/>
</dbReference>
<dbReference type="GO" id="GO:0003677">
    <property type="term" value="F:DNA binding"/>
    <property type="evidence" value="ECO:0007669"/>
    <property type="project" value="UniProtKB-KW"/>
</dbReference>
<feature type="transmembrane region" description="Helical" evidence="4">
    <location>
        <begin position="12"/>
        <end position="31"/>
    </location>
</feature>
<name>A0A1I4PFP3_9RHOB</name>
<evidence type="ECO:0000256" key="1">
    <source>
        <dbReference type="ARBA" id="ARBA00023015"/>
    </source>
</evidence>
<dbReference type="CDD" id="cd06170">
    <property type="entry name" value="LuxR_C_like"/>
    <property type="match status" value="1"/>
</dbReference>
<accession>A0A1I4PFP3</accession>
<evidence type="ECO:0000256" key="4">
    <source>
        <dbReference type="SAM" id="Phobius"/>
    </source>
</evidence>
<protein>
    <submittedName>
        <fullName evidence="6">Regulatory protein, luxR family</fullName>
    </submittedName>
</protein>
<dbReference type="PANTHER" id="PTHR44688:SF16">
    <property type="entry name" value="DNA-BINDING TRANSCRIPTIONAL ACTIVATOR DEVR_DOSR"/>
    <property type="match status" value="1"/>
</dbReference>
<dbReference type="STRING" id="254406.SAMN04488042_105212"/>
<keyword evidence="7" id="KW-1185">Reference proteome</keyword>
<proteinExistence type="predicted"/>
<keyword evidence="1" id="KW-0805">Transcription regulation</keyword>
<dbReference type="RefSeq" id="WP_131814377.1">
    <property type="nucleotide sequence ID" value="NZ_FOTQ01000005.1"/>
</dbReference>
<evidence type="ECO:0000313" key="6">
    <source>
        <dbReference type="EMBL" id="SFM26336.1"/>
    </source>
</evidence>
<dbReference type="PANTHER" id="PTHR44688">
    <property type="entry name" value="DNA-BINDING TRANSCRIPTIONAL ACTIVATOR DEVR_DOSR"/>
    <property type="match status" value="1"/>
</dbReference>
<keyword evidence="2" id="KW-0238">DNA-binding</keyword>